<dbReference type="RefSeq" id="WP_269037295.1">
    <property type="nucleotide sequence ID" value="NZ_CP114040.1"/>
</dbReference>
<dbReference type="PROSITE" id="PS51257">
    <property type="entry name" value="PROKAR_LIPOPROTEIN"/>
    <property type="match status" value="1"/>
</dbReference>
<gene>
    <name evidence="1" type="ORF">O0S08_02265</name>
</gene>
<evidence type="ECO:0000313" key="1">
    <source>
        <dbReference type="EMBL" id="WAS94961.1"/>
    </source>
</evidence>
<evidence type="ECO:0000313" key="2">
    <source>
        <dbReference type="Proteomes" id="UP001164459"/>
    </source>
</evidence>
<dbReference type="EMBL" id="CP114040">
    <property type="protein sequence ID" value="WAS94961.1"/>
    <property type="molecule type" value="Genomic_DNA"/>
</dbReference>
<dbReference type="Proteomes" id="UP001164459">
    <property type="component" value="Chromosome"/>
</dbReference>
<sequence>MRRCLFALATLLGACVPAEYDWLVTGARFRGILVEVVEPGGYGSLLKVPPDRSRAFVLPLDTVELEWKVAVPPGSELQPPIWIACSSTCSNSLWDPMDPGMPDCPDPMPIELVDSCRLGEGHRIRVHMGGAYAVGTPFTLLLVGSRRPDLTPEVCLERLFAPSRAQLEPCIIALRDPPVSDSHIGLPFLPDSAWAPPEVLAAEADTNPTVLGFTVTRERGDVREELVVDVGAAVPVRRGDRIVAEPRFAADASQEYWVEVGGTPGIPWSGELELETEQFSYDVLFSQPVDYEPPDYRPPGATTPPPSWVVPHDVVPTTLWLDIADERDGHAFVELRFVPEDDA</sequence>
<proteinExistence type="predicted"/>
<reference evidence="1" key="1">
    <citation type="submission" date="2022-11" db="EMBL/GenBank/DDBJ databases">
        <title>Minimal conservation of predation-associated metabolite biosynthetic gene clusters underscores biosynthetic potential of Myxococcota including descriptions for ten novel species: Archangium lansinium sp. nov., Myxococcus landrumus sp. nov., Nannocystis bai.</title>
        <authorList>
            <person name="Ahearne A."/>
            <person name="Stevens C."/>
            <person name="Dowd S."/>
        </authorList>
    </citation>
    <scope>NUCLEOTIDE SEQUENCE</scope>
    <source>
        <strain evidence="1">Fl3</strain>
    </source>
</reference>
<accession>A0ABY7H6R4</accession>
<keyword evidence="2" id="KW-1185">Reference proteome</keyword>
<protein>
    <submittedName>
        <fullName evidence="1">Uncharacterized protein</fullName>
    </submittedName>
</protein>
<name>A0ABY7H6R4_9BACT</name>
<organism evidence="1 2">
    <name type="scientific">Nannocystis punicea</name>
    <dbReference type="NCBI Taxonomy" id="2995304"/>
    <lineage>
        <taxon>Bacteria</taxon>
        <taxon>Pseudomonadati</taxon>
        <taxon>Myxococcota</taxon>
        <taxon>Polyangia</taxon>
        <taxon>Nannocystales</taxon>
        <taxon>Nannocystaceae</taxon>
        <taxon>Nannocystis</taxon>
    </lineage>
</organism>